<accession>A0AAW1XM18</accession>
<reference evidence="1 2" key="1">
    <citation type="journal article" date="2023" name="G3 (Bethesda)">
        <title>A chromosome-length genome assembly and annotation of blackberry (Rubus argutus, cv. 'Hillquist').</title>
        <authorList>
            <person name="Bruna T."/>
            <person name="Aryal R."/>
            <person name="Dudchenko O."/>
            <person name="Sargent D.J."/>
            <person name="Mead D."/>
            <person name="Buti M."/>
            <person name="Cavallini A."/>
            <person name="Hytonen T."/>
            <person name="Andres J."/>
            <person name="Pham M."/>
            <person name="Weisz D."/>
            <person name="Mascagni F."/>
            <person name="Usai G."/>
            <person name="Natali L."/>
            <person name="Bassil N."/>
            <person name="Fernandez G.E."/>
            <person name="Lomsadze A."/>
            <person name="Armour M."/>
            <person name="Olukolu B."/>
            <person name="Poorten T."/>
            <person name="Britton C."/>
            <person name="Davik J."/>
            <person name="Ashrafi H."/>
            <person name="Aiden E.L."/>
            <person name="Borodovsky M."/>
            <person name="Worthington M."/>
        </authorList>
    </citation>
    <scope>NUCLEOTIDE SEQUENCE [LARGE SCALE GENOMIC DNA]</scope>
    <source>
        <strain evidence="1">PI 553951</strain>
    </source>
</reference>
<evidence type="ECO:0000313" key="2">
    <source>
        <dbReference type="Proteomes" id="UP001457282"/>
    </source>
</evidence>
<dbReference type="AlphaFoldDB" id="A0AAW1XM18"/>
<name>A0AAW1XM18_RUBAR</name>
<dbReference type="EMBL" id="JBEDUW010000003">
    <property type="protein sequence ID" value="KAK9937883.1"/>
    <property type="molecule type" value="Genomic_DNA"/>
</dbReference>
<proteinExistence type="predicted"/>
<protein>
    <submittedName>
        <fullName evidence="1">Uncharacterized protein</fullName>
    </submittedName>
</protein>
<organism evidence="1 2">
    <name type="scientific">Rubus argutus</name>
    <name type="common">Southern blackberry</name>
    <dbReference type="NCBI Taxonomy" id="59490"/>
    <lineage>
        <taxon>Eukaryota</taxon>
        <taxon>Viridiplantae</taxon>
        <taxon>Streptophyta</taxon>
        <taxon>Embryophyta</taxon>
        <taxon>Tracheophyta</taxon>
        <taxon>Spermatophyta</taxon>
        <taxon>Magnoliopsida</taxon>
        <taxon>eudicotyledons</taxon>
        <taxon>Gunneridae</taxon>
        <taxon>Pentapetalae</taxon>
        <taxon>rosids</taxon>
        <taxon>fabids</taxon>
        <taxon>Rosales</taxon>
        <taxon>Rosaceae</taxon>
        <taxon>Rosoideae</taxon>
        <taxon>Rosoideae incertae sedis</taxon>
        <taxon>Rubus</taxon>
    </lineage>
</organism>
<comment type="caution">
    <text evidence="1">The sequence shown here is derived from an EMBL/GenBank/DDBJ whole genome shotgun (WGS) entry which is preliminary data.</text>
</comment>
<sequence length="157" mass="17142">MFKGFRLALGAAATGNRRMKEAMTLSRAYSYFKAHIKPSLPQQSLPSDSGFDNAKVSTSLLGALSILVSISPQIRSCYSQLAIPVTAPNIPDPVVWLYSKNGAFTVKSGYHFQNYEDVAILIILVASLLPSGSGLEFALNSKIQEFLVASYSWYPPF</sequence>
<gene>
    <name evidence="1" type="ORF">M0R45_014650</name>
</gene>
<evidence type="ECO:0000313" key="1">
    <source>
        <dbReference type="EMBL" id="KAK9937883.1"/>
    </source>
</evidence>
<dbReference type="Proteomes" id="UP001457282">
    <property type="component" value="Unassembled WGS sequence"/>
</dbReference>
<keyword evidence="2" id="KW-1185">Reference proteome</keyword>